<proteinExistence type="predicted"/>
<dbReference type="EMBL" id="BGPR01000012">
    <property type="protein sequence ID" value="GBL77381.1"/>
    <property type="molecule type" value="Genomic_DNA"/>
</dbReference>
<comment type="caution">
    <text evidence="1">The sequence shown here is derived from an EMBL/GenBank/DDBJ whole genome shotgun (WGS) entry which is preliminary data.</text>
</comment>
<accession>A0A4Y2ABW6</accession>
<gene>
    <name evidence="1" type="ORF">AVEN_41796_1</name>
</gene>
<reference evidence="1 2" key="1">
    <citation type="journal article" date="2019" name="Sci. Rep.">
        <title>Orb-weaving spider Araneus ventricosus genome elucidates the spidroin gene catalogue.</title>
        <authorList>
            <person name="Kono N."/>
            <person name="Nakamura H."/>
            <person name="Ohtoshi R."/>
            <person name="Moran D.A.P."/>
            <person name="Shinohara A."/>
            <person name="Yoshida Y."/>
            <person name="Fujiwara M."/>
            <person name="Mori M."/>
            <person name="Tomita M."/>
            <person name="Arakawa K."/>
        </authorList>
    </citation>
    <scope>NUCLEOTIDE SEQUENCE [LARGE SCALE GENOMIC DNA]</scope>
</reference>
<sequence length="142" mass="15998">MMAYPMSQSDETMSKKYSLGNLYDLVGVQFFCWREADALPCNLQDNQICGLDTIQCPDCIARKWKKKKLPLPQAVGLLTVGPWKVFYFPPTPYWNQVEAFPDPPPGDAPSRGYRLPRGVDLCPGSLNGVMDIRIGWICDLPL</sequence>
<organism evidence="1 2">
    <name type="scientific">Araneus ventricosus</name>
    <name type="common">Orbweaver spider</name>
    <name type="synonym">Epeira ventricosa</name>
    <dbReference type="NCBI Taxonomy" id="182803"/>
    <lineage>
        <taxon>Eukaryota</taxon>
        <taxon>Metazoa</taxon>
        <taxon>Ecdysozoa</taxon>
        <taxon>Arthropoda</taxon>
        <taxon>Chelicerata</taxon>
        <taxon>Arachnida</taxon>
        <taxon>Araneae</taxon>
        <taxon>Araneomorphae</taxon>
        <taxon>Entelegynae</taxon>
        <taxon>Araneoidea</taxon>
        <taxon>Araneidae</taxon>
        <taxon>Araneus</taxon>
    </lineage>
</organism>
<keyword evidence="2" id="KW-1185">Reference proteome</keyword>
<dbReference type="AlphaFoldDB" id="A0A4Y2ABW6"/>
<evidence type="ECO:0000313" key="1">
    <source>
        <dbReference type="EMBL" id="GBL77381.1"/>
    </source>
</evidence>
<dbReference type="Proteomes" id="UP000499080">
    <property type="component" value="Unassembled WGS sequence"/>
</dbReference>
<name>A0A4Y2ABW6_ARAVE</name>
<evidence type="ECO:0000313" key="2">
    <source>
        <dbReference type="Proteomes" id="UP000499080"/>
    </source>
</evidence>
<dbReference type="OrthoDB" id="10460680at2759"/>
<protein>
    <submittedName>
        <fullName evidence="1">Uncharacterized protein</fullName>
    </submittedName>
</protein>